<dbReference type="PANTHER" id="PTHR43337:SF1">
    <property type="entry name" value="XANTHINE_URACIL PERMEASE C887.17-RELATED"/>
    <property type="match status" value="1"/>
</dbReference>
<comment type="similarity">
    <text evidence="2">Belongs to the nucleobase:cation symporter-2 (NCS2) (TC 2.A.40) family. Azg-like subfamily.</text>
</comment>
<feature type="transmembrane region" description="Helical" evidence="7">
    <location>
        <begin position="149"/>
        <end position="168"/>
    </location>
</feature>
<accession>A0AAW0FVX9</accession>
<keyword evidence="9" id="KW-1185">Reference proteome</keyword>
<name>A0AAW0FVX9_9APHY</name>
<dbReference type="GO" id="GO:0015854">
    <property type="term" value="P:guanine transport"/>
    <property type="evidence" value="ECO:0007669"/>
    <property type="project" value="TreeGrafter"/>
</dbReference>
<evidence type="ECO:0000256" key="6">
    <source>
        <dbReference type="ARBA" id="ARBA00023136"/>
    </source>
</evidence>
<comment type="subcellular location">
    <subcellularLocation>
        <location evidence="1">Endomembrane system</location>
        <topology evidence="1">Multi-pass membrane protein</topology>
    </subcellularLocation>
</comment>
<evidence type="ECO:0000313" key="8">
    <source>
        <dbReference type="EMBL" id="KAK7681738.1"/>
    </source>
</evidence>
<dbReference type="GO" id="GO:0015853">
    <property type="term" value="P:adenine transport"/>
    <property type="evidence" value="ECO:0007669"/>
    <property type="project" value="TreeGrafter"/>
</dbReference>
<feature type="transmembrane region" description="Helical" evidence="7">
    <location>
        <begin position="96"/>
        <end position="115"/>
    </location>
</feature>
<proteinExistence type="inferred from homology"/>
<keyword evidence="5 7" id="KW-1133">Transmembrane helix</keyword>
<evidence type="ECO:0000256" key="5">
    <source>
        <dbReference type="ARBA" id="ARBA00022989"/>
    </source>
</evidence>
<protein>
    <recommendedName>
        <fullName evidence="10">Xanthine/uracil permease</fullName>
    </recommendedName>
</protein>
<dbReference type="AlphaFoldDB" id="A0AAW0FVX9"/>
<dbReference type="PANTHER" id="PTHR43337">
    <property type="entry name" value="XANTHINE/URACIL PERMEASE C887.17-RELATED"/>
    <property type="match status" value="1"/>
</dbReference>
<keyword evidence="4 7" id="KW-0812">Transmembrane</keyword>
<dbReference type="GO" id="GO:0005886">
    <property type="term" value="C:plasma membrane"/>
    <property type="evidence" value="ECO:0007669"/>
    <property type="project" value="TreeGrafter"/>
</dbReference>
<feature type="transmembrane region" description="Helical" evidence="7">
    <location>
        <begin position="180"/>
        <end position="202"/>
    </location>
</feature>
<keyword evidence="3" id="KW-0813">Transport</keyword>
<evidence type="ECO:0000256" key="1">
    <source>
        <dbReference type="ARBA" id="ARBA00004127"/>
    </source>
</evidence>
<reference evidence="8 9" key="1">
    <citation type="submission" date="2022-09" db="EMBL/GenBank/DDBJ databases">
        <authorList>
            <person name="Palmer J.M."/>
        </authorList>
    </citation>
    <scope>NUCLEOTIDE SEQUENCE [LARGE SCALE GENOMIC DNA]</scope>
    <source>
        <strain evidence="8 9">DSM 7382</strain>
    </source>
</reference>
<dbReference type="EMBL" id="JASBNA010000039">
    <property type="protein sequence ID" value="KAK7681738.1"/>
    <property type="molecule type" value="Genomic_DNA"/>
</dbReference>
<dbReference type="GO" id="GO:0012505">
    <property type="term" value="C:endomembrane system"/>
    <property type="evidence" value="ECO:0007669"/>
    <property type="project" value="UniProtKB-SubCell"/>
</dbReference>
<evidence type="ECO:0000313" key="9">
    <source>
        <dbReference type="Proteomes" id="UP001385951"/>
    </source>
</evidence>
<gene>
    <name evidence="8" type="ORF">QCA50_015085</name>
</gene>
<dbReference type="GO" id="GO:0005345">
    <property type="term" value="F:purine nucleobase transmembrane transporter activity"/>
    <property type="evidence" value="ECO:0007669"/>
    <property type="project" value="TreeGrafter"/>
</dbReference>
<organism evidence="8 9">
    <name type="scientific">Cerrena zonata</name>
    <dbReference type="NCBI Taxonomy" id="2478898"/>
    <lineage>
        <taxon>Eukaryota</taxon>
        <taxon>Fungi</taxon>
        <taxon>Dikarya</taxon>
        <taxon>Basidiomycota</taxon>
        <taxon>Agaricomycotina</taxon>
        <taxon>Agaricomycetes</taxon>
        <taxon>Polyporales</taxon>
        <taxon>Cerrenaceae</taxon>
        <taxon>Cerrena</taxon>
    </lineage>
</organism>
<evidence type="ECO:0000256" key="4">
    <source>
        <dbReference type="ARBA" id="ARBA00022692"/>
    </source>
</evidence>
<dbReference type="Pfam" id="PF00860">
    <property type="entry name" value="Xan_ur_permease"/>
    <property type="match status" value="1"/>
</dbReference>
<dbReference type="InterPro" id="IPR006043">
    <property type="entry name" value="NCS2"/>
</dbReference>
<evidence type="ECO:0008006" key="10">
    <source>
        <dbReference type="Google" id="ProtNLM"/>
    </source>
</evidence>
<comment type="caution">
    <text evidence="8">The sequence shown here is derived from an EMBL/GenBank/DDBJ whole genome shotgun (WGS) entry which is preliminary data.</text>
</comment>
<keyword evidence="6 7" id="KW-0472">Membrane</keyword>
<dbReference type="InterPro" id="IPR045018">
    <property type="entry name" value="Azg-like"/>
</dbReference>
<evidence type="ECO:0000256" key="3">
    <source>
        <dbReference type="ARBA" id="ARBA00022448"/>
    </source>
</evidence>
<sequence>MVGFIHTANAIVADSVVGRWFRLEGSGHPKERIGSRFFTEIRAGLTTWAAMAYIISVNASIVSDSGGPCVCNDTAGDLCVSDTEYMSCVADVRRDLITTTAAISALASFLMGALANLPVGMAPGLGLNAYLAYSIVGFHGSGLISYQEAMAAVFLEGWIFFILSFFGLRQWLARVMPQSLVMAVGAGIGLFIAFIGLCSYHSPICFPNISILTHSSF</sequence>
<dbReference type="Proteomes" id="UP001385951">
    <property type="component" value="Unassembled WGS sequence"/>
</dbReference>
<evidence type="ECO:0000256" key="7">
    <source>
        <dbReference type="SAM" id="Phobius"/>
    </source>
</evidence>
<evidence type="ECO:0000256" key="2">
    <source>
        <dbReference type="ARBA" id="ARBA00005697"/>
    </source>
</evidence>